<dbReference type="PANTHER" id="PTHR24115:SF0">
    <property type="entry name" value="FI21273P1-RELATED"/>
    <property type="match status" value="1"/>
</dbReference>
<feature type="compositionally biased region" description="Gly residues" evidence="2">
    <location>
        <begin position="643"/>
        <end position="662"/>
    </location>
</feature>
<keyword evidence="5" id="KW-1185">Reference proteome</keyword>
<accession>A0ABN9QNC3</accession>
<keyword evidence="1" id="KW-0067">ATP-binding</keyword>
<evidence type="ECO:0000256" key="1">
    <source>
        <dbReference type="PROSITE-ProRule" id="PRU00283"/>
    </source>
</evidence>
<name>A0ABN9QNC3_9DINO</name>
<evidence type="ECO:0000259" key="3">
    <source>
        <dbReference type="PROSITE" id="PS50067"/>
    </source>
</evidence>
<feature type="compositionally biased region" description="Low complexity" evidence="2">
    <location>
        <begin position="498"/>
        <end position="514"/>
    </location>
</feature>
<sequence>GLGYGAGRAAPAPAEPPQAMESVDALEVPFEDVQPHPAPQRRRSHEGDQPAAAQLAASRAPGLGGEWAKALLAGDACSPGSKIGLTAPLSPPGGPAASSVAAPSRASDRYSLKELPLRYQRLSIGAAAADGATDAVSATTKVTSSNKIGPRATASRAAAGRPATAGAEQVVRPARKSPAAAPQPKPAGARAPKERRPVDGAAADAAGAPGAGGRRRNSGDAEAEGTAAEGALADAGRGHPRSAEGAGSPQWLLEDPARDAEGAAGAAESPRCHSSEDLESYGVFEEDVLLEAEAPCVAEPPGTPDADARRPDPRRFFVMDLTEPPAAKARPQPGGAPARPSERRGAPGGAAAKAPPQGFIKPAPAKPKAREPARAAAAAAKADRDDRRRGTEPVIKFGQKPSREECRSLEVAFDDIASPEPSPCTDEAAWADSPGLDCAFTAPLAIGANLPVALRRRLDKRRLDQHKSSESRTARAARALQAQASADCDALGSSWRSLSLRSPQSPQASTPQSSRGPRTEPLLGRSLSSANLQSRPGPGSRVRPGSLSPPGCSIARLAAGGEPDALLLRSFSARARPSAGLASPGAAAGRAGALKVADDGDEGGRQMFDKNELRGKHRELFCKAIAQYRRQVLQEDEGCGTLAGAGPGGTSSGSRPGGGRSGGAVQVFVRKRPLFDKDRRDGDYDVFSLVPCQPLPRQVVLHNCLLEADLKSPFVKHHYFKFDCAFGQGAENREVYSVAAADLVRSASKGGVGTMFMLGQTGSGKTHTMSAIEEMAAHDLFHDADAAGGEPLLAVQFVELRGNRCCDLLAASASAGGGAAAPELRLRERADGAYVPEGATSLVPKSAKELCAILQAAHSRRATSATNANEVSSRSHAVCVLQMLQARGQLMLVDCAGSERRKDSMHHSRERQQEGAEINASLYALKECIRYMTTKQEVPSHAYRASALTKVLAEGFIRAREARLSVICCCSPCASDTEHTLTTLRTGMSFGGYGAEREEKEPLMGMLREQRGPRELHPKQWTPEQVRAWFSDVDAGRYARVLEALPSNFTGQMLMRVTETRFVQMCGGNARRGHHLFELLHQEISRVEQSRKQSAP</sequence>
<protein>
    <recommendedName>
        <fullName evidence="3">Kinesin motor domain-containing protein</fullName>
    </recommendedName>
</protein>
<dbReference type="Gene3D" id="1.10.150.50">
    <property type="entry name" value="Transcription Factor, Ets-1"/>
    <property type="match status" value="1"/>
</dbReference>
<feature type="compositionally biased region" description="Low complexity" evidence="2">
    <location>
        <begin position="349"/>
        <end position="363"/>
    </location>
</feature>
<feature type="compositionally biased region" description="Low complexity" evidence="2">
    <location>
        <begin position="149"/>
        <end position="167"/>
    </location>
</feature>
<dbReference type="Pfam" id="PF00225">
    <property type="entry name" value="Kinesin"/>
    <property type="match status" value="1"/>
</dbReference>
<dbReference type="InterPro" id="IPR001752">
    <property type="entry name" value="Kinesin_motor_dom"/>
</dbReference>
<feature type="compositionally biased region" description="Low complexity" evidence="2">
    <location>
        <begin position="126"/>
        <end position="140"/>
    </location>
</feature>
<comment type="similarity">
    <text evidence="1">Belongs to the TRAFAC class myosin-kinesin ATPase superfamily. Kinesin family.</text>
</comment>
<feature type="non-terminal residue" evidence="4">
    <location>
        <position position="1"/>
    </location>
</feature>
<evidence type="ECO:0000313" key="5">
    <source>
        <dbReference type="Proteomes" id="UP001189429"/>
    </source>
</evidence>
<evidence type="ECO:0000313" key="4">
    <source>
        <dbReference type="EMBL" id="CAK0807335.1"/>
    </source>
</evidence>
<dbReference type="PANTHER" id="PTHR24115">
    <property type="entry name" value="KINESIN-RELATED"/>
    <property type="match status" value="1"/>
</dbReference>
<dbReference type="EMBL" id="CAUYUJ010003903">
    <property type="protein sequence ID" value="CAK0807335.1"/>
    <property type="molecule type" value="Genomic_DNA"/>
</dbReference>
<proteinExistence type="inferred from homology"/>
<dbReference type="PRINTS" id="PR00380">
    <property type="entry name" value="KINESINHEAVY"/>
</dbReference>
<evidence type="ECO:0000256" key="2">
    <source>
        <dbReference type="SAM" id="MobiDB-lite"/>
    </source>
</evidence>
<keyword evidence="1" id="KW-0547">Nucleotide-binding</keyword>
<feature type="region of interest" description="Disordered" evidence="2">
    <location>
        <begin position="1"/>
        <end position="57"/>
    </location>
</feature>
<dbReference type="SMART" id="SM00129">
    <property type="entry name" value="KISc"/>
    <property type="match status" value="1"/>
</dbReference>
<feature type="binding site" evidence="1">
    <location>
        <begin position="759"/>
        <end position="766"/>
    </location>
    <ligand>
        <name>ATP</name>
        <dbReference type="ChEBI" id="CHEBI:30616"/>
    </ligand>
</feature>
<dbReference type="InterPro" id="IPR027417">
    <property type="entry name" value="P-loop_NTPase"/>
</dbReference>
<feature type="compositionally biased region" description="Low complexity" evidence="2">
    <location>
        <begin position="199"/>
        <end position="208"/>
    </location>
</feature>
<reference evidence="4" key="1">
    <citation type="submission" date="2023-10" db="EMBL/GenBank/DDBJ databases">
        <authorList>
            <person name="Chen Y."/>
            <person name="Shah S."/>
            <person name="Dougan E. K."/>
            <person name="Thang M."/>
            <person name="Chan C."/>
        </authorList>
    </citation>
    <scope>NUCLEOTIDE SEQUENCE [LARGE SCALE GENOMIC DNA]</scope>
</reference>
<dbReference type="InterPro" id="IPR036961">
    <property type="entry name" value="Kinesin_motor_dom_sf"/>
</dbReference>
<dbReference type="SUPFAM" id="SSF52540">
    <property type="entry name" value="P-loop containing nucleoside triphosphate hydrolases"/>
    <property type="match status" value="1"/>
</dbReference>
<feature type="compositionally biased region" description="Low complexity" evidence="2">
    <location>
        <begin position="95"/>
        <end position="105"/>
    </location>
</feature>
<feature type="region of interest" description="Disordered" evidence="2">
    <location>
        <begin position="461"/>
        <end position="480"/>
    </location>
</feature>
<feature type="compositionally biased region" description="Basic and acidic residues" evidence="2">
    <location>
        <begin position="306"/>
        <end position="317"/>
    </location>
</feature>
<organism evidence="4 5">
    <name type="scientific">Prorocentrum cordatum</name>
    <dbReference type="NCBI Taxonomy" id="2364126"/>
    <lineage>
        <taxon>Eukaryota</taxon>
        <taxon>Sar</taxon>
        <taxon>Alveolata</taxon>
        <taxon>Dinophyceae</taxon>
        <taxon>Prorocentrales</taxon>
        <taxon>Prorocentraceae</taxon>
        <taxon>Prorocentrum</taxon>
    </lineage>
</organism>
<feature type="compositionally biased region" description="Low complexity" evidence="2">
    <location>
        <begin position="176"/>
        <end position="190"/>
    </location>
</feature>
<dbReference type="InterPro" id="IPR027640">
    <property type="entry name" value="Kinesin-like_fam"/>
</dbReference>
<dbReference type="InterPro" id="IPR013761">
    <property type="entry name" value="SAM/pointed_sf"/>
</dbReference>
<gene>
    <name evidence="4" type="ORF">PCOR1329_LOCUS13240</name>
</gene>
<feature type="domain" description="Kinesin motor" evidence="3">
    <location>
        <begin position="664"/>
        <end position="993"/>
    </location>
</feature>
<keyword evidence="1" id="KW-0505">Motor protein</keyword>
<comment type="caution">
    <text evidence="4">The sequence shown here is derived from an EMBL/GenBank/DDBJ whole genome shotgun (WGS) entry which is preliminary data.</text>
</comment>
<feature type="region of interest" description="Disordered" evidence="2">
    <location>
        <begin position="643"/>
        <end position="663"/>
    </location>
</feature>
<feature type="region of interest" description="Disordered" evidence="2">
    <location>
        <begin position="498"/>
        <end position="549"/>
    </location>
</feature>
<feature type="compositionally biased region" description="Basic and acidic residues" evidence="2">
    <location>
        <begin position="381"/>
        <end position="391"/>
    </location>
</feature>
<feature type="region of interest" description="Disordered" evidence="2">
    <location>
        <begin position="126"/>
        <end position="401"/>
    </location>
</feature>
<feature type="region of interest" description="Disordered" evidence="2">
    <location>
        <begin position="81"/>
        <end position="109"/>
    </location>
</feature>
<dbReference type="Proteomes" id="UP001189429">
    <property type="component" value="Unassembled WGS sequence"/>
</dbReference>
<dbReference type="Gene3D" id="3.40.850.10">
    <property type="entry name" value="Kinesin motor domain"/>
    <property type="match status" value="1"/>
</dbReference>
<dbReference type="SUPFAM" id="SSF47769">
    <property type="entry name" value="SAM/Pointed domain"/>
    <property type="match status" value="1"/>
</dbReference>
<feature type="compositionally biased region" description="Basic and acidic residues" evidence="2">
    <location>
        <begin position="461"/>
        <end position="473"/>
    </location>
</feature>
<feature type="compositionally biased region" description="Low complexity" evidence="2">
    <location>
        <begin position="324"/>
        <end position="339"/>
    </location>
</feature>
<dbReference type="PROSITE" id="PS50067">
    <property type="entry name" value="KINESIN_MOTOR_2"/>
    <property type="match status" value="1"/>
</dbReference>
<feature type="compositionally biased region" description="Low complexity" evidence="2">
    <location>
        <begin position="224"/>
        <end position="235"/>
    </location>
</feature>